<feature type="transmembrane region" description="Helical" evidence="1">
    <location>
        <begin position="108"/>
        <end position="133"/>
    </location>
</feature>
<dbReference type="NCBIfam" id="TIGR00779">
    <property type="entry name" value="cad"/>
    <property type="match status" value="1"/>
</dbReference>
<keyword evidence="1" id="KW-0812">Transmembrane</keyword>
<organism evidence="2 3">
    <name type="scientific">Streptococcus pacificus</name>
    <dbReference type="NCBI Taxonomy" id="2740577"/>
    <lineage>
        <taxon>Bacteria</taxon>
        <taxon>Bacillati</taxon>
        <taxon>Bacillota</taxon>
        <taxon>Bacilli</taxon>
        <taxon>Lactobacillales</taxon>
        <taxon>Streptococcaceae</taxon>
        <taxon>Streptococcus</taxon>
    </lineage>
</organism>
<keyword evidence="1" id="KW-0472">Membrane</keyword>
<feature type="transmembrane region" description="Helical" evidence="1">
    <location>
        <begin position="174"/>
        <end position="192"/>
    </location>
</feature>
<reference evidence="2 3" key="1">
    <citation type="journal article" date="2021" name="Int. J. Syst. Evol. Microbiol.">
        <title>Streptococcus vicugnae sp. nov., isolated from faeces of alpacas (Vicugna pacos) and cattle (Bos taurus), Streptococcus zalophi sp. nov., and Streptococcus pacificus sp. nov., isolated from respiratory tract of California sea lions (Zalophus californianus).</title>
        <authorList>
            <person name="Volokhov D.V."/>
            <person name="Zagorodnyaya T.A."/>
            <person name="Shen Z."/>
            <person name="Blom J."/>
            <person name="Furtak V.A."/>
            <person name="Eisenberg T."/>
            <person name="Fan P."/>
            <person name="Jeong K.C."/>
            <person name="Gao Y."/>
            <person name="Zhang S."/>
            <person name="Amselle M."/>
        </authorList>
    </citation>
    <scope>NUCLEOTIDE SEQUENCE [LARGE SCALE GENOMIC DNA]</scope>
    <source>
        <strain evidence="2 3">CSL7591</strain>
    </source>
</reference>
<feature type="transmembrane region" description="Helical" evidence="1">
    <location>
        <begin position="139"/>
        <end position="162"/>
    </location>
</feature>
<feature type="transmembrane region" description="Helical" evidence="1">
    <location>
        <begin position="68"/>
        <end position="87"/>
    </location>
</feature>
<protein>
    <submittedName>
        <fullName evidence="2">CadD family cadmium resistance transporter</fullName>
    </submittedName>
</protein>
<proteinExistence type="predicted"/>
<dbReference type="Pfam" id="PF03596">
    <property type="entry name" value="Cad"/>
    <property type="match status" value="1"/>
</dbReference>
<evidence type="ECO:0000256" key="1">
    <source>
        <dbReference type="SAM" id="Phobius"/>
    </source>
</evidence>
<comment type="caution">
    <text evidence="2">The sequence shown here is derived from an EMBL/GenBank/DDBJ whole genome shotgun (WGS) entry which is preliminary data.</text>
</comment>
<keyword evidence="1" id="KW-1133">Transmembrane helix</keyword>
<keyword evidence="3" id="KW-1185">Reference proteome</keyword>
<dbReference type="InterPro" id="IPR004676">
    <property type="entry name" value="Cd-R_transporter"/>
</dbReference>
<gene>
    <name evidence="2" type="ORF">JHK62_02420</name>
</gene>
<accession>A0ABS0ZHS1</accession>
<dbReference type="RefSeq" id="WP_199575084.1">
    <property type="nucleotide sequence ID" value="NZ_JAENBO010000001.1"/>
</dbReference>
<name>A0ABS0ZHS1_9STRE</name>
<feature type="transmembrane region" description="Helical" evidence="1">
    <location>
        <begin position="6"/>
        <end position="27"/>
    </location>
</feature>
<dbReference type="Proteomes" id="UP000653045">
    <property type="component" value="Unassembled WGS sequence"/>
</dbReference>
<sequence>MLQTIIASAILYCATATDLIIILLIFFGRAKTKKQYRDIYLGQYLGSFILIIVSLIFAYILGFVPQKWLLGFLGVIPIYFGVKTLVSNDCAGEDNAKQQLKEKGLSKLLSVVALVVLGSCGADNIGLFVPYFVSLNFQALIITLLVFVCLMFFLAFIAHKLSDIPGVGELIEKYGVWIMGVVYISLGVFIIFESQTIQTLFNAIIG</sequence>
<dbReference type="EMBL" id="JAENBO010000001">
    <property type="protein sequence ID" value="MBJ8325536.1"/>
    <property type="molecule type" value="Genomic_DNA"/>
</dbReference>
<feature type="transmembrane region" description="Helical" evidence="1">
    <location>
        <begin position="39"/>
        <end position="62"/>
    </location>
</feature>
<evidence type="ECO:0000313" key="2">
    <source>
        <dbReference type="EMBL" id="MBJ8325536.1"/>
    </source>
</evidence>
<evidence type="ECO:0000313" key="3">
    <source>
        <dbReference type="Proteomes" id="UP000653045"/>
    </source>
</evidence>